<evidence type="ECO:0000313" key="7">
    <source>
        <dbReference type="Proteomes" id="UP001529510"/>
    </source>
</evidence>
<keyword evidence="3" id="KW-0272">Extracellular matrix</keyword>
<proteinExistence type="predicted"/>
<reference evidence="6 7" key="1">
    <citation type="submission" date="2024-05" db="EMBL/GenBank/DDBJ databases">
        <title>Genome sequencing and assembly of Indian major carp, Cirrhinus mrigala (Hamilton, 1822).</title>
        <authorList>
            <person name="Mohindra V."/>
            <person name="Chowdhury L.M."/>
            <person name="Lal K."/>
            <person name="Jena J.K."/>
        </authorList>
    </citation>
    <scope>NUCLEOTIDE SEQUENCE [LARGE SCALE GENOMIC DNA]</scope>
    <source>
        <strain evidence="6">CM1030</strain>
        <tissue evidence="6">Blood</tissue>
    </source>
</reference>
<feature type="domain" description="Laminin IV type B" evidence="5">
    <location>
        <begin position="1"/>
        <end position="60"/>
    </location>
</feature>
<keyword evidence="7" id="KW-1185">Reference proteome</keyword>
<dbReference type="Proteomes" id="UP001529510">
    <property type="component" value="Unassembled WGS sequence"/>
</dbReference>
<dbReference type="GO" id="GO:0005604">
    <property type="term" value="C:basement membrane"/>
    <property type="evidence" value="ECO:0007669"/>
    <property type="project" value="UniProtKB-SubCell"/>
</dbReference>
<dbReference type="Pfam" id="PF21199">
    <property type="entry name" value="LAMININ_IV_B"/>
    <property type="match status" value="1"/>
</dbReference>
<dbReference type="AlphaFoldDB" id="A0ABD0NDL0"/>
<feature type="non-terminal residue" evidence="6">
    <location>
        <position position="1"/>
    </location>
</feature>
<evidence type="ECO:0000256" key="4">
    <source>
        <dbReference type="ARBA" id="ARBA00022869"/>
    </source>
</evidence>
<gene>
    <name evidence="6" type="ORF">M9458_046464</name>
</gene>
<organism evidence="6 7">
    <name type="scientific">Cirrhinus mrigala</name>
    <name type="common">Mrigala</name>
    <dbReference type="NCBI Taxonomy" id="683832"/>
    <lineage>
        <taxon>Eukaryota</taxon>
        <taxon>Metazoa</taxon>
        <taxon>Chordata</taxon>
        <taxon>Craniata</taxon>
        <taxon>Vertebrata</taxon>
        <taxon>Euteleostomi</taxon>
        <taxon>Actinopterygii</taxon>
        <taxon>Neopterygii</taxon>
        <taxon>Teleostei</taxon>
        <taxon>Ostariophysi</taxon>
        <taxon>Cypriniformes</taxon>
        <taxon>Cyprinidae</taxon>
        <taxon>Labeoninae</taxon>
        <taxon>Labeonini</taxon>
        <taxon>Cirrhinus</taxon>
    </lineage>
</organism>
<dbReference type="EMBL" id="JAMKFB020000023">
    <property type="protein sequence ID" value="KAL0158388.1"/>
    <property type="molecule type" value="Genomic_DNA"/>
</dbReference>
<dbReference type="InterPro" id="IPR013015">
    <property type="entry name" value="Laminin_IV_B"/>
</dbReference>
<feature type="non-terminal residue" evidence="6">
    <location>
        <position position="64"/>
    </location>
</feature>
<comment type="caution">
    <text evidence="6">The sequence shown here is derived from an EMBL/GenBank/DDBJ whole genome shotgun (WGS) entry which is preliminary data.</text>
</comment>
<evidence type="ECO:0000313" key="6">
    <source>
        <dbReference type="EMBL" id="KAL0158388.1"/>
    </source>
</evidence>
<evidence type="ECO:0000256" key="2">
    <source>
        <dbReference type="ARBA" id="ARBA00022525"/>
    </source>
</evidence>
<keyword evidence="4" id="KW-0084">Basement membrane</keyword>
<comment type="subcellular location">
    <subcellularLocation>
        <location evidence="1">Secreted</location>
        <location evidence="1">Extracellular space</location>
        <location evidence="1">Extracellular matrix</location>
        <location evidence="1">Basement membrane</location>
    </subcellularLocation>
</comment>
<protein>
    <recommendedName>
        <fullName evidence="5">Laminin IV type B domain-containing protein</fullName>
    </recommendedName>
</protein>
<dbReference type="PROSITE" id="PS51116">
    <property type="entry name" value="LAMININ_IVB"/>
    <property type="match status" value="1"/>
</dbReference>
<accession>A0ABD0NDL0</accession>
<name>A0ABD0NDL0_CIRMR</name>
<evidence type="ECO:0000259" key="5">
    <source>
        <dbReference type="PROSITE" id="PS51116"/>
    </source>
</evidence>
<sequence>LVLIPRYEELPGFQGDDAPDERRRQEMELYMCLDSFMTMPMPALAELCTALICSISAIMYNGAL</sequence>
<keyword evidence="2" id="KW-0964">Secreted</keyword>
<evidence type="ECO:0000256" key="1">
    <source>
        <dbReference type="ARBA" id="ARBA00004302"/>
    </source>
</evidence>
<evidence type="ECO:0000256" key="3">
    <source>
        <dbReference type="ARBA" id="ARBA00022530"/>
    </source>
</evidence>